<dbReference type="InterPro" id="IPR042206">
    <property type="entry name" value="CRISPR-assoc_Cas1_C"/>
</dbReference>
<evidence type="ECO:0000313" key="12">
    <source>
        <dbReference type="Proteomes" id="UP000823634"/>
    </source>
</evidence>
<accession>A0A9D9DG07</accession>
<evidence type="ECO:0000256" key="1">
    <source>
        <dbReference type="ARBA" id="ARBA00022722"/>
    </source>
</evidence>
<evidence type="ECO:0000313" key="11">
    <source>
        <dbReference type="EMBL" id="MBO8425893.1"/>
    </source>
</evidence>
<dbReference type="NCBIfam" id="TIGR03639">
    <property type="entry name" value="cas1_NMENI"/>
    <property type="match status" value="1"/>
</dbReference>
<comment type="cofactor">
    <cofactor evidence="10">
        <name>Mg(2+)</name>
        <dbReference type="ChEBI" id="CHEBI:18420"/>
    </cofactor>
    <cofactor evidence="10">
        <name>Mn(2+)</name>
        <dbReference type="ChEBI" id="CHEBI:29035"/>
    </cofactor>
</comment>
<dbReference type="HAMAP" id="MF_01470">
    <property type="entry name" value="Cas1"/>
    <property type="match status" value="1"/>
</dbReference>
<feature type="binding site" evidence="10">
    <location>
        <position position="222"/>
    </location>
    <ligand>
        <name>Mn(2+)</name>
        <dbReference type="ChEBI" id="CHEBI:29035"/>
    </ligand>
</feature>
<keyword evidence="1 10" id="KW-0540">Nuclease</keyword>
<reference evidence="11" key="2">
    <citation type="journal article" date="2021" name="PeerJ">
        <title>Extensive microbial diversity within the chicken gut microbiome revealed by metagenomics and culture.</title>
        <authorList>
            <person name="Gilroy R."/>
            <person name="Ravi A."/>
            <person name="Getino M."/>
            <person name="Pursley I."/>
            <person name="Horton D.L."/>
            <person name="Alikhan N.F."/>
            <person name="Baker D."/>
            <person name="Gharbi K."/>
            <person name="Hall N."/>
            <person name="Watson M."/>
            <person name="Adriaenssens E.M."/>
            <person name="Foster-Nyarko E."/>
            <person name="Jarju S."/>
            <person name="Secka A."/>
            <person name="Antonio M."/>
            <person name="Oren A."/>
            <person name="Chaudhuri R.R."/>
            <person name="La Ragione R."/>
            <person name="Hildebrand F."/>
            <person name="Pallen M.J."/>
        </authorList>
    </citation>
    <scope>NUCLEOTIDE SEQUENCE</scope>
    <source>
        <strain evidence="11">17113</strain>
    </source>
</reference>
<keyword evidence="2 10" id="KW-0479">Metal-binding</keyword>
<keyword evidence="6 10" id="KW-0051">Antiviral defense</keyword>
<evidence type="ECO:0000256" key="9">
    <source>
        <dbReference type="ARBA" id="ARBA00038592"/>
    </source>
</evidence>
<sequence>MGFRQLYIKEAKKLSVSDNCLRIDKGQDQQLISFPLEDLDLIFVEDPNVVITARLLSEISDFGISIIFCGKNYLPASITAPINSHYLQSNLLERQIGLLPSKKNKFWETIIKAKISNQMAVLEATTNQSEIYLHLKDYVQQVKFGDEKNMEGIAAREYFRGVFGEDFIRFSNSPISSALNYGYSVITGAVIRSVAFAGLNDNLGIWHHGAQNANNLSCDLVEPFRPIVDYFVYHHLNSLAIPLPMEIRKGMVNLLNYYVMIDDKKYQVSYAINLLVDAFVDYLKNGDIGRVRMPSFFVNEASANE</sequence>
<dbReference type="Pfam" id="PF01867">
    <property type="entry name" value="Cas_Cas1"/>
    <property type="match status" value="1"/>
</dbReference>
<evidence type="ECO:0000256" key="10">
    <source>
        <dbReference type="HAMAP-Rule" id="MF_01470"/>
    </source>
</evidence>
<evidence type="ECO:0000256" key="4">
    <source>
        <dbReference type="ARBA" id="ARBA00022801"/>
    </source>
</evidence>
<dbReference type="EMBL" id="JADINA010000008">
    <property type="protein sequence ID" value="MBO8425893.1"/>
    <property type="molecule type" value="Genomic_DNA"/>
</dbReference>
<dbReference type="GO" id="GO:0046872">
    <property type="term" value="F:metal ion binding"/>
    <property type="evidence" value="ECO:0007669"/>
    <property type="project" value="UniProtKB-UniRule"/>
</dbReference>
<dbReference type="NCBIfam" id="TIGR00287">
    <property type="entry name" value="cas1"/>
    <property type="match status" value="1"/>
</dbReference>
<dbReference type="InterPro" id="IPR002729">
    <property type="entry name" value="CRISPR-assoc_Cas1"/>
</dbReference>
<keyword evidence="4 10" id="KW-0378">Hydrolase</keyword>
<dbReference type="GO" id="GO:0003677">
    <property type="term" value="F:DNA binding"/>
    <property type="evidence" value="ECO:0007669"/>
    <property type="project" value="UniProtKB-KW"/>
</dbReference>
<dbReference type="GO" id="GO:0051607">
    <property type="term" value="P:defense response to virus"/>
    <property type="evidence" value="ECO:0007669"/>
    <property type="project" value="UniProtKB-UniRule"/>
</dbReference>
<dbReference type="GO" id="GO:0004520">
    <property type="term" value="F:DNA endonuclease activity"/>
    <property type="evidence" value="ECO:0007669"/>
    <property type="project" value="InterPro"/>
</dbReference>
<dbReference type="InterPro" id="IPR019855">
    <property type="entry name" value="CRISPR-assoc_Cas1_NMENI"/>
</dbReference>
<evidence type="ECO:0000256" key="3">
    <source>
        <dbReference type="ARBA" id="ARBA00022759"/>
    </source>
</evidence>
<evidence type="ECO:0000256" key="8">
    <source>
        <dbReference type="ARBA" id="ARBA00023211"/>
    </source>
</evidence>
<dbReference type="PANTHER" id="PTHR34353">
    <property type="entry name" value="CRISPR-ASSOCIATED ENDONUCLEASE CAS1 1"/>
    <property type="match status" value="1"/>
</dbReference>
<evidence type="ECO:0000256" key="2">
    <source>
        <dbReference type="ARBA" id="ARBA00022723"/>
    </source>
</evidence>
<keyword evidence="5 10" id="KW-0460">Magnesium</keyword>
<feature type="binding site" evidence="10">
    <location>
        <position position="207"/>
    </location>
    <ligand>
        <name>Mn(2+)</name>
        <dbReference type="ChEBI" id="CHEBI:29035"/>
    </ligand>
</feature>
<gene>
    <name evidence="10 11" type="primary">cas1</name>
    <name evidence="11" type="ORF">IAC61_01050</name>
</gene>
<comment type="subunit">
    <text evidence="9 10">Homodimer, forms a heterotetramer with a Cas2 homodimer.</text>
</comment>
<dbReference type="InterPro" id="IPR050646">
    <property type="entry name" value="Cas1"/>
</dbReference>
<reference evidence="11" key="1">
    <citation type="submission" date="2020-10" db="EMBL/GenBank/DDBJ databases">
        <authorList>
            <person name="Gilroy R."/>
        </authorList>
    </citation>
    <scope>NUCLEOTIDE SEQUENCE</scope>
    <source>
        <strain evidence="11">17113</strain>
    </source>
</reference>
<protein>
    <recommendedName>
        <fullName evidence="10">CRISPR-associated endonuclease Cas1</fullName>
        <ecNumber evidence="10">3.1.-.-</ecNumber>
    </recommendedName>
</protein>
<dbReference type="AlphaFoldDB" id="A0A9D9DG07"/>
<organism evidence="11 12">
    <name type="scientific">Candidatus Alloenteromonas pullistercoris</name>
    <dbReference type="NCBI Taxonomy" id="2840785"/>
    <lineage>
        <taxon>Bacteria</taxon>
        <taxon>Bacillati</taxon>
        <taxon>Bacillota</taxon>
        <taxon>Bacillota incertae sedis</taxon>
        <taxon>Candidatus Alloenteromonas</taxon>
    </lineage>
</organism>
<feature type="binding site" evidence="10">
    <location>
        <position position="151"/>
    </location>
    <ligand>
        <name>Mn(2+)</name>
        <dbReference type="ChEBI" id="CHEBI:29035"/>
    </ligand>
</feature>
<evidence type="ECO:0000256" key="5">
    <source>
        <dbReference type="ARBA" id="ARBA00022842"/>
    </source>
</evidence>
<name>A0A9D9DG07_9FIRM</name>
<comment type="caution">
    <text evidence="11">The sequence shown here is derived from an EMBL/GenBank/DDBJ whole genome shotgun (WGS) entry which is preliminary data.</text>
</comment>
<keyword evidence="8 10" id="KW-0464">Manganese</keyword>
<dbReference type="EC" id="3.1.-.-" evidence="10"/>
<comment type="function">
    <text evidence="10">CRISPR (clustered regularly interspaced short palindromic repeat), is an adaptive immune system that provides protection against mobile genetic elements (viruses, transposable elements and conjugative plasmids). CRISPR clusters contain spacers, sequences complementary to antecedent mobile elements, and target invading nucleic acids. CRISPR clusters are transcribed and processed into CRISPR RNA (crRNA). Acts as a dsDNA endonuclease. Involved in the integration of spacer DNA into the CRISPR cassette.</text>
</comment>
<keyword evidence="7 10" id="KW-0238">DNA-binding</keyword>
<dbReference type="Proteomes" id="UP000823634">
    <property type="component" value="Unassembled WGS sequence"/>
</dbReference>
<dbReference type="GO" id="GO:0016787">
    <property type="term" value="F:hydrolase activity"/>
    <property type="evidence" value="ECO:0007669"/>
    <property type="project" value="UniProtKB-KW"/>
</dbReference>
<dbReference type="GO" id="GO:0043571">
    <property type="term" value="P:maintenance of CRISPR repeat elements"/>
    <property type="evidence" value="ECO:0007669"/>
    <property type="project" value="UniProtKB-UniRule"/>
</dbReference>
<comment type="similarity">
    <text evidence="10">Belongs to the CRISPR-associated endonuclease Cas1 family.</text>
</comment>
<dbReference type="PANTHER" id="PTHR34353:SF2">
    <property type="entry name" value="CRISPR-ASSOCIATED ENDONUCLEASE CAS1 1"/>
    <property type="match status" value="1"/>
</dbReference>
<proteinExistence type="inferred from homology"/>
<evidence type="ECO:0000256" key="6">
    <source>
        <dbReference type="ARBA" id="ARBA00023118"/>
    </source>
</evidence>
<evidence type="ECO:0000256" key="7">
    <source>
        <dbReference type="ARBA" id="ARBA00023125"/>
    </source>
</evidence>
<keyword evidence="3 10" id="KW-0255">Endonuclease</keyword>
<dbReference type="Gene3D" id="1.20.120.920">
    <property type="entry name" value="CRISPR-associated endonuclease Cas1, C-terminal domain"/>
    <property type="match status" value="1"/>
</dbReference>